<sequence>MLEGLLLWTWLLLPGCQALTGPAEASGPLGGTLVVTCAYEAEQAEAEKYWCRGHVWLFCSVLVAAAGAEASAERLRLRDERARRLFTVTMQNLTAGDGDTYWCGIRQPWHDAMVPVVVTVLPGEPLVAPGLPTAPAGPQRVRGGGSWSHMWPPQP</sequence>
<feature type="chain" id="PRO_5034436990" description="Immunoglobulin domain-containing protein" evidence="5">
    <location>
        <begin position="19"/>
        <end position="155"/>
    </location>
</feature>
<dbReference type="SMART" id="SM00409">
    <property type="entry name" value="IG"/>
    <property type="match status" value="1"/>
</dbReference>
<keyword evidence="8" id="KW-1185">Reference proteome</keyword>
<evidence type="ECO:0000313" key="7">
    <source>
        <dbReference type="Ensembl" id="ENSNPEP00000006493.1"/>
    </source>
</evidence>
<dbReference type="SUPFAM" id="SSF48726">
    <property type="entry name" value="Immunoglobulin"/>
    <property type="match status" value="1"/>
</dbReference>
<dbReference type="GO" id="GO:0004888">
    <property type="term" value="F:transmembrane signaling receptor activity"/>
    <property type="evidence" value="ECO:0007669"/>
    <property type="project" value="TreeGrafter"/>
</dbReference>
<evidence type="ECO:0000313" key="8">
    <source>
        <dbReference type="Proteomes" id="UP000694420"/>
    </source>
</evidence>
<dbReference type="GO" id="GO:0005886">
    <property type="term" value="C:plasma membrane"/>
    <property type="evidence" value="ECO:0007669"/>
    <property type="project" value="TreeGrafter"/>
</dbReference>
<keyword evidence="5" id="KW-0732">Signal</keyword>
<reference evidence="7" key="1">
    <citation type="submission" date="2025-08" db="UniProtKB">
        <authorList>
            <consortium name="Ensembl"/>
        </authorList>
    </citation>
    <scope>IDENTIFICATION</scope>
</reference>
<feature type="region of interest" description="Disordered" evidence="4">
    <location>
        <begin position="131"/>
        <end position="155"/>
    </location>
</feature>
<comment type="subcellular location">
    <subcellularLocation>
        <location evidence="1">Membrane</location>
    </subcellularLocation>
</comment>
<dbReference type="PANTHER" id="PTHR11860:SF87">
    <property type="entry name" value="CMRF35-LIKE MOLECULE 8"/>
    <property type="match status" value="1"/>
</dbReference>
<evidence type="ECO:0000256" key="5">
    <source>
        <dbReference type="SAM" id="SignalP"/>
    </source>
</evidence>
<keyword evidence="3" id="KW-0472">Membrane</keyword>
<dbReference type="AlphaFoldDB" id="A0A8C6YY06"/>
<dbReference type="PANTHER" id="PTHR11860">
    <property type="entry name" value="POLYMERIC-IMMUNOGLOBULIN RECEPTOR"/>
    <property type="match status" value="1"/>
</dbReference>
<reference evidence="7" key="2">
    <citation type="submission" date="2025-09" db="UniProtKB">
        <authorList>
            <consortium name="Ensembl"/>
        </authorList>
    </citation>
    <scope>IDENTIFICATION</scope>
</reference>
<accession>A0A8C6YY06</accession>
<dbReference type="InterPro" id="IPR013106">
    <property type="entry name" value="Ig_V-set"/>
</dbReference>
<evidence type="ECO:0000256" key="1">
    <source>
        <dbReference type="ARBA" id="ARBA00004370"/>
    </source>
</evidence>
<evidence type="ECO:0000256" key="3">
    <source>
        <dbReference type="ARBA" id="ARBA00023136"/>
    </source>
</evidence>
<feature type="signal peptide" evidence="5">
    <location>
        <begin position="1"/>
        <end position="18"/>
    </location>
</feature>
<dbReference type="Pfam" id="PF07686">
    <property type="entry name" value="V-set"/>
    <property type="match status" value="1"/>
</dbReference>
<dbReference type="Gene3D" id="2.60.40.10">
    <property type="entry name" value="Immunoglobulins"/>
    <property type="match status" value="1"/>
</dbReference>
<feature type="domain" description="Immunoglobulin" evidence="6">
    <location>
        <begin position="22"/>
        <end position="121"/>
    </location>
</feature>
<dbReference type="Ensembl" id="ENSNPET00000006653.1">
    <property type="protein sequence ID" value="ENSNPEP00000006493.1"/>
    <property type="gene ID" value="ENSNPEG00000004912.1"/>
</dbReference>
<dbReference type="Proteomes" id="UP000694420">
    <property type="component" value="Unplaced"/>
</dbReference>
<protein>
    <recommendedName>
        <fullName evidence="6">Immunoglobulin domain-containing protein</fullName>
    </recommendedName>
</protein>
<dbReference type="InterPro" id="IPR050671">
    <property type="entry name" value="CD300_family_receptors"/>
</dbReference>
<proteinExistence type="predicted"/>
<evidence type="ECO:0000256" key="2">
    <source>
        <dbReference type="ARBA" id="ARBA00022692"/>
    </source>
</evidence>
<dbReference type="InterPro" id="IPR003599">
    <property type="entry name" value="Ig_sub"/>
</dbReference>
<dbReference type="InterPro" id="IPR013783">
    <property type="entry name" value="Ig-like_fold"/>
</dbReference>
<organism evidence="7 8">
    <name type="scientific">Nothoprocta perdicaria</name>
    <name type="common">Chilean tinamou</name>
    <name type="synonym">Crypturus perdicarius</name>
    <dbReference type="NCBI Taxonomy" id="30464"/>
    <lineage>
        <taxon>Eukaryota</taxon>
        <taxon>Metazoa</taxon>
        <taxon>Chordata</taxon>
        <taxon>Craniata</taxon>
        <taxon>Vertebrata</taxon>
        <taxon>Euteleostomi</taxon>
        <taxon>Archelosauria</taxon>
        <taxon>Archosauria</taxon>
        <taxon>Dinosauria</taxon>
        <taxon>Saurischia</taxon>
        <taxon>Theropoda</taxon>
        <taxon>Coelurosauria</taxon>
        <taxon>Aves</taxon>
        <taxon>Palaeognathae</taxon>
        <taxon>Tinamiformes</taxon>
        <taxon>Tinamidae</taxon>
        <taxon>Nothoprocta</taxon>
    </lineage>
</organism>
<keyword evidence="2" id="KW-0812">Transmembrane</keyword>
<evidence type="ECO:0000256" key="4">
    <source>
        <dbReference type="SAM" id="MobiDB-lite"/>
    </source>
</evidence>
<name>A0A8C6YY06_NOTPE</name>
<evidence type="ECO:0000259" key="6">
    <source>
        <dbReference type="SMART" id="SM00409"/>
    </source>
</evidence>
<dbReference type="InterPro" id="IPR036179">
    <property type="entry name" value="Ig-like_dom_sf"/>
</dbReference>